<proteinExistence type="predicted"/>
<sequence length="102" mass="11503">MNKQALAQLKEELLNDVDYQEQNDISIMETEAFADSLINPDADNASNAAAIAQWVNGSSLTFNCDYIRAGIYYWDAHESDELEDLITDEEATDYAAYLKENN</sequence>
<dbReference type="EMBL" id="CP117884">
    <property type="protein sequence ID" value="WDF81824.1"/>
    <property type="molecule type" value="Genomic_DNA"/>
</dbReference>
<evidence type="ECO:0008006" key="3">
    <source>
        <dbReference type="Google" id="ProtNLM"/>
    </source>
</evidence>
<evidence type="ECO:0000313" key="2">
    <source>
        <dbReference type="Proteomes" id="UP001220377"/>
    </source>
</evidence>
<evidence type="ECO:0000313" key="1">
    <source>
        <dbReference type="EMBL" id="WDF81824.1"/>
    </source>
</evidence>
<organism evidence="1 2">
    <name type="scientific">Lacticaseibacillus pabuli</name>
    <dbReference type="NCBI Taxonomy" id="3025672"/>
    <lineage>
        <taxon>Bacteria</taxon>
        <taxon>Bacillati</taxon>
        <taxon>Bacillota</taxon>
        <taxon>Bacilli</taxon>
        <taxon>Lactobacillales</taxon>
        <taxon>Lactobacillaceae</taxon>
        <taxon>Lacticaseibacillus</taxon>
    </lineage>
</organism>
<dbReference type="Proteomes" id="UP001220377">
    <property type="component" value="Chromosome"/>
</dbReference>
<protein>
    <recommendedName>
        <fullName evidence="3">Phage protein</fullName>
    </recommendedName>
</protein>
<reference evidence="1 2" key="1">
    <citation type="submission" date="2023-02" db="EMBL/GenBank/DDBJ databases">
        <title>Genome sequence of Lacticaseibacillus sp. KACC 23028.</title>
        <authorList>
            <person name="Kim S."/>
            <person name="Heo J."/>
            <person name="Kwon S.-W."/>
        </authorList>
    </citation>
    <scope>NUCLEOTIDE SEQUENCE [LARGE SCALE GENOMIC DNA]</scope>
    <source>
        <strain evidence="1 2">KACC 23028</strain>
    </source>
</reference>
<gene>
    <name evidence="1" type="ORF">PQ472_07780</name>
</gene>
<accession>A0ABY7WNS4</accession>
<dbReference type="RefSeq" id="WP_274258840.1">
    <property type="nucleotide sequence ID" value="NZ_CP117884.1"/>
</dbReference>
<name>A0ABY7WNS4_9LACO</name>
<keyword evidence="2" id="KW-1185">Reference proteome</keyword>